<reference evidence="2" key="1">
    <citation type="journal article" date="2014" name="Int. J. Syst. Evol. Microbiol.">
        <title>Complete genome sequence of Corynebacterium casei LMG S-19264T (=DSM 44701T), isolated from a smear-ripened cheese.</title>
        <authorList>
            <consortium name="US DOE Joint Genome Institute (JGI-PGF)"/>
            <person name="Walter F."/>
            <person name="Albersmeier A."/>
            <person name="Kalinowski J."/>
            <person name="Ruckert C."/>
        </authorList>
    </citation>
    <scope>NUCLEOTIDE SEQUENCE</scope>
    <source>
        <strain evidence="2">CGMCC 1.12919</strain>
    </source>
</reference>
<dbReference type="EMBL" id="BMGG01000014">
    <property type="protein sequence ID" value="GGC93264.1"/>
    <property type="molecule type" value="Genomic_DNA"/>
</dbReference>
<comment type="caution">
    <text evidence="2">The sequence shown here is derived from an EMBL/GenBank/DDBJ whole genome shotgun (WGS) entry which is preliminary data.</text>
</comment>
<organism evidence="2 3">
    <name type="scientific">Chelatococcus reniformis</name>
    <dbReference type="NCBI Taxonomy" id="1494448"/>
    <lineage>
        <taxon>Bacteria</taxon>
        <taxon>Pseudomonadati</taxon>
        <taxon>Pseudomonadota</taxon>
        <taxon>Alphaproteobacteria</taxon>
        <taxon>Hyphomicrobiales</taxon>
        <taxon>Chelatococcaceae</taxon>
        <taxon>Chelatococcus</taxon>
    </lineage>
</organism>
<feature type="region of interest" description="Disordered" evidence="1">
    <location>
        <begin position="76"/>
        <end position="100"/>
    </location>
</feature>
<dbReference type="Proteomes" id="UP000637002">
    <property type="component" value="Unassembled WGS sequence"/>
</dbReference>
<evidence type="ECO:0000256" key="1">
    <source>
        <dbReference type="SAM" id="MobiDB-lite"/>
    </source>
</evidence>
<dbReference type="RefSeq" id="WP_210324621.1">
    <property type="nucleotide sequence ID" value="NZ_BMGG01000014.1"/>
</dbReference>
<proteinExistence type="predicted"/>
<gene>
    <name evidence="2" type="ORF">GCM10010994_58860</name>
</gene>
<evidence type="ECO:0000313" key="3">
    <source>
        <dbReference type="Proteomes" id="UP000637002"/>
    </source>
</evidence>
<keyword evidence="3" id="KW-1185">Reference proteome</keyword>
<accession>A0A916UYM5</accession>
<evidence type="ECO:0000313" key="2">
    <source>
        <dbReference type="EMBL" id="GGC93264.1"/>
    </source>
</evidence>
<dbReference type="AlphaFoldDB" id="A0A916UYM5"/>
<name>A0A916UYM5_9HYPH</name>
<protein>
    <submittedName>
        <fullName evidence="2">Uncharacterized protein</fullName>
    </submittedName>
</protein>
<sequence>MKYKIARIAAVKAAKKPSENSVLSNFCFPFRQRRVLVPALQPSAHTPLEIHMQFIGLATKLADIDLPRTGYQIGVGEDGLWPEDDHGGEELPGQSRPVAG</sequence>
<reference evidence="2" key="2">
    <citation type="submission" date="2020-09" db="EMBL/GenBank/DDBJ databases">
        <authorList>
            <person name="Sun Q."/>
            <person name="Zhou Y."/>
        </authorList>
    </citation>
    <scope>NUCLEOTIDE SEQUENCE</scope>
    <source>
        <strain evidence="2">CGMCC 1.12919</strain>
    </source>
</reference>